<evidence type="ECO:0000256" key="2">
    <source>
        <dbReference type="SAM" id="MobiDB-lite"/>
    </source>
</evidence>
<gene>
    <name evidence="3" type="ORF">ALC53_00222</name>
</gene>
<dbReference type="Proteomes" id="UP000078540">
    <property type="component" value="Unassembled WGS sequence"/>
</dbReference>
<reference evidence="3 4" key="1">
    <citation type="submission" date="2015-09" db="EMBL/GenBank/DDBJ databases">
        <title>Atta colombica WGS genome.</title>
        <authorList>
            <person name="Nygaard S."/>
            <person name="Hu H."/>
            <person name="Boomsma J."/>
            <person name="Zhang G."/>
        </authorList>
    </citation>
    <scope>NUCLEOTIDE SEQUENCE [LARGE SCALE GENOMIC DNA]</scope>
    <source>
        <strain evidence="3">Treedump-2</strain>
        <tissue evidence="3">Whole body</tissue>
    </source>
</reference>
<dbReference type="PROSITE" id="PS50194">
    <property type="entry name" value="FILAMIN_REPEAT"/>
    <property type="match status" value="1"/>
</dbReference>
<feature type="compositionally biased region" description="Polar residues" evidence="2">
    <location>
        <begin position="43"/>
        <end position="53"/>
    </location>
</feature>
<proteinExistence type="predicted"/>
<dbReference type="EMBL" id="KQ976394">
    <property type="protein sequence ID" value="KYM93286.1"/>
    <property type="molecule type" value="Genomic_DNA"/>
</dbReference>
<evidence type="ECO:0000256" key="1">
    <source>
        <dbReference type="PROSITE-ProRule" id="PRU00087"/>
    </source>
</evidence>
<evidence type="ECO:0000313" key="4">
    <source>
        <dbReference type="Proteomes" id="UP000078540"/>
    </source>
</evidence>
<organism evidence="3 4">
    <name type="scientific">Atta colombica</name>
    <dbReference type="NCBI Taxonomy" id="520822"/>
    <lineage>
        <taxon>Eukaryota</taxon>
        <taxon>Metazoa</taxon>
        <taxon>Ecdysozoa</taxon>
        <taxon>Arthropoda</taxon>
        <taxon>Hexapoda</taxon>
        <taxon>Insecta</taxon>
        <taxon>Pterygota</taxon>
        <taxon>Neoptera</taxon>
        <taxon>Endopterygota</taxon>
        <taxon>Hymenoptera</taxon>
        <taxon>Apocrita</taxon>
        <taxon>Aculeata</taxon>
        <taxon>Formicoidea</taxon>
        <taxon>Formicidae</taxon>
        <taxon>Myrmicinae</taxon>
        <taxon>Atta</taxon>
    </lineage>
</organism>
<dbReference type="InterPro" id="IPR017868">
    <property type="entry name" value="Filamin/ABP280_repeat-like"/>
</dbReference>
<keyword evidence="4" id="KW-1185">Reference proteome</keyword>
<evidence type="ECO:0000313" key="3">
    <source>
        <dbReference type="EMBL" id="KYM93286.1"/>
    </source>
</evidence>
<feature type="region of interest" description="Disordered" evidence="2">
    <location>
        <begin position="35"/>
        <end position="62"/>
    </location>
</feature>
<sequence>MMLSQSKGNDIKLNEHPTEASVYISSVTFTGTIPGSPFPVNSRLENSKSSNKVTHSRCIESRSRPRSVDKSLFLPYPYPTANNESFIYEMIHNDGLRDCAKCRDSSMIRDDESANVPSRHTVRKWARGRKHMPLNLETFQIVIKG</sequence>
<accession>A0A195BZD3</accession>
<name>A0A195BZD3_9HYME</name>
<feature type="repeat" description="Filamin" evidence="1">
    <location>
        <begin position="1"/>
        <end position="42"/>
    </location>
</feature>
<dbReference type="AlphaFoldDB" id="A0A195BZD3"/>
<protein>
    <submittedName>
        <fullName evidence="3">Uncharacterized protein</fullName>
    </submittedName>
</protein>